<protein>
    <submittedName>
        <fullName evidence="1">Uncharacterized protein</fullName>
    </submittedName>
</protein>
<dbReference type="EMBL" id="NEDP02003577">
    <property type="protein sequence ID" value="OWF48375.1"/>
    <property type="molecule type" value="Genomic_DNA"/>
</dbReference>
<accession>A0A210QHW8</accession>
<proteinExistence type="predicted"/>
<evidence type="ECO:0000313" key="2">
    <source>
        <dbReference type="Proteomes" id="UP000242188"/>
    </source>
</evidence>
<dbReference type="Gene3D" id="3.30.460.90">
    <property type="match status" value="1"/>
</dbReference>
<evidence type="ECO:0000313" key="1">
    <source>
        <dbReference type="EMBL" id="OWF48375.1"/>
    </source>
</evidence>
<name>A0A210QHW8_MIZYE</name>
<dbReference type="AlphaFoldDB" id="A0A210QHW8"/>
<dbReference type="Proteomes" id="UP000242188">
    <property type="component" value="Unassembled WGS sequence"/>
</dbReference>
<reference evidence="1 2" key="1">
    <citation type="journal article" date="2017" name="Nat. Ecol. Evol.">
        <title>Scallop genome provides insights into evolution of bilaterian karyotype and development.</title>
        <authorList>
            <person name="Wang S."/>
            <person name="Zhang J."/>
            <person name="Jiao W."/>
            <person name="Li J."/>
            <person name="Xun X."/>
            <person name="Sun Y."/>
            <person name="Guo X."/>
            <person name="Huan P."/>
            <person name="Dong B."/>
            <person name="Zhang L."/>
            <person name="Hu X."/>
            <person name="Sun X."/>
            <person name="Wang J."/>
            <person name="Zhao C."/>
            <person name="Wang Y."/>
            <person name="Wang D."/>
            <person name="Huang X."/>
            <person name="Wang R."/>
            <person name="Lv J."/>
            <person name="Li Y."/>
            <person name="Zhang Z."/>
            <person name="Liu B."/>
            <person name="Lu W."/>
            <person name="Hui Y."/>
            <person name="Liang J."/>
            <person name="Zhou Z."/>
            <person name="Hou R."/>
            <person name="Li X."/>
            <person name="Liu Y."/>
            <person name="Li H."/>
            <person name="Ning X."/>
            <person name="Lin Y."/>
            <person name="Zhao L."/>
            <person name="Xing Q."/>
            <person name="Dou J."/>
            <person name="Li Y."/>
            <person name="Mao J."/>
            <person name="Guo H."/>
            <person name="Dou H."/>
            <person name="Li T."/>
            <person name="Mu C."/>
            <person name="Jiang W."/>
            <person name="Fu Q."/>
            <person name="Fu X."/>
            <person name="Miao Y."/>
            <person name="Liu J."/>
            <person name="Yu Q."/>
            <person name="Li R."/>
            <person name="Liao H."/>
            <person name="Li X."/>
            <person name="Kong Y."/>
            <person name="Jiang Z."/>
            <person name="Chourrout D."/>
            <person name="Li R."/>
            <person name="Bao Z."/>
        </authorList>
    </citation>
    <scope>NUCLEOTIDE SEQUENCE [LARGE SCALE GENOMIC DNA]</scope>
    <source>
        <strain evidence="1 2">PY_sf001</strain>
    </source>
</reference>
<keyword evidence="2" id="KW-1185">Reference proteome</keyword>
<dbReference type="OrthoDB" id="6062012at2759"/>
<gene>
    <name evidence="1" type="ORF">KP79_PYT18725</name>
</gene>
<organism evidence="1 2">
    <name type="scientific">Mizuhopecten yessoensis</name>
    <name type="common">Japanese scallop</name>
    <name type="synonym">Patinopecten yessoensis</name>
    <dbReference type="NCBI Taxonomy" id="6573"/>
    <lineage>
        <taxon>Eukaryota</taxon>
        <taxon>Metazoa</taxon>
        <taxon>Spiralia</taxon>
        <taxon>Lophotrochozoa</taxon>
        <taxon>Mollusca</taxon>
        <taxon>Bivalvia</taxon>
        <taxon>Autobranchia</taxon>
        <taxon>Pteriomorphia</taxon>
        <taxon>Pectinida</taxon>
        <taxon>Pectinoidea</taxon>
        <taxon>Pectinidae</taxon>
        <taxon>Mizuhopecten</taxon>
    </lineage>
</organism>
<sequence>MDSTLYYGTSIDAVDRNVAGIWRQGLLNTTPYYGQVGSNFNDWRKPVSKFALKEDDLAQRLRKNVYIGEYDISDELWQKSCGVVDEITRFFHVTLKKVASRYYPGLSFGDFVKQGSSREGLKIRHPDEFDMILPFTIEGVNIHAVPALDKNGQLIPAHMKLQISDYAQIQNVIYGSQYQSLKINGVFENCGTDLVLNAMCFQTRVISSIMDTTIAEIQKEIDAKNRSRVCFFTLSKTSVFPPTYRFKITLESVAGFDELTHAQTVFSSCQASRRVVYGEAASPVWNAMHKEIEFDIVPGLLLRIDSVPNSDGMFFYYK</sequence>
<comment type="caution">
    <text evidence="1">The sequence shown here is derived from an EMBL/GenBank/DDBJ whole genome shotgun (WGS) entry which is preliminary data.</text>
</comment>